<evidence type="ECO:0000313" key="2">
    <source>
        <dbReference type="Proteomes" id="UP000265509"/>
    </source>
</evidence>
<protein>
    <submittedName>
        <fullName evidence="1">IS3 family transposase</fullName>
    </submittedName>
</protein>
<dbReference type="Proteomes" id="UP000265509">
    <property type="component" value="Unassembled WGS sequence"/>
</dbReference>
<name>A0A3L7DUF6_9GAMM</name>
<dbReference type="EMBL" id="QRAN01000046">
    <property type="protein sequence ID" value="RLQ20159.1"/>
    <property type="molecule type" value="Genomic_DNA"/>
</dbReference>
<sequence length="66" mass="7669">SGLKFMTPVQRHTGQTDRVMDHRRAVYEAARAMNPDRWSGDTRNWDLPGMVWLNPEKDRDDLEVAA</sequence>
<reference evidence="1 2" key="1">
    <citation type="submission" date="2018-07" db="EMBL/GenBank/DDBJ databases">
        <title>Halioglobus sp. genome submission.</title>
        <authorList>
            <person name="Ye M.-Q."/>
            <person name="Du Z.-J."/>
        </authorList>
    </citation>
    <scope>NUCLEOTIDE SEQUENCE [LARGE SCALE GENOMIC DNA]</scope>
    <source>
        <strain evidence="1 2">U0301</strain>
    </source>
</reference>
<gene>
    <name evidence="1" type="ORF">DWB85_19125</name>
</gene>
<feature type="non-terminal residue" evidence="1">
    <location>
        <position position="1"/>
    </location>
</feature>
<organism evidence="1 2">
    <name type="scientific">Seongchinamella sediminis</name>
    <dbReference type="NCBI Taxonomy" id="2283635"/>
    <lineage>
        <taxon>Bacteria</taxon>
        <taxon>Pseudomonadati</taxon>
        <taxon>Pseudomonadota</taxon>
        <taxon>Gammaproteobacteria</taxon>
        <taxon>Cellvibrionales</taxon>
        <taxon>Halieaceae</taxon>
        <taxon>Seongchinamella</taxon>
    </lineage>
</organism>
<comment type="caution">
    <text evidence="1">The sequence shown here is derived from an EMBL/GenBank/DDBJ whole genome shotgun (WGS) entry which is preliminary data.</text>
</comment>
<dbReference type="AlphaFoldDB" id="A0A3L7DUF6"/>
<keyword evidence="2" id="KW-1185">Reference proteome</keyword>
<evidence type="ECO:0000313" key="1">
    <source>
        <dbReference type="EMBL" id="RLQ20159.1"/>
    </source>
</evidence>
<proteinExistence type="predicted"/>
<accession>A0A3L7DUF6</accession>